<dbReference type="Pfam" id="PF25431">
    <property type="entry name" value="zf-C17orf113"/>
    <property type="match status" value="1"/>
</dbReference>
<feature type="non-terminal residue" evidence="3">
    <location>
        <position position="1"/>
    </location>
</feature>
<feature type="region of interest" description="Disordered" evidence="1">
    <location>
        <begin position="19"/>
        <end position="42"/>
    </location>
</feature>
<keyword evidence="4" id="KW-1185">Reference proteome</keyword>
<organism evidence="3 4">
    <name type="scientific">Dentiscutata erythropus</name>
    <dbReference type="NCBI Taxonomy" id="1348616"/>
    <lineage>
        <taxon>Eukaryota</taxon>
        <taxon>Fungi</taxon>
        <taxon>Fungi incertae sedis</taxon>
        <taxon>Mucoromycota</taxon>
        <taxon>Glomeromycotina</taxon>
        <taxon>Glomeromycetes</taxon>
        <taxon>Diversisporales</taxon>
        <taxon>Gigasporaceae</taxon>
        <taxon>Dentiscutata</taxon>
    </lineage>
</organism>
<evidence type="ECO:0000313" key="3">
    <source>
        <dbReference type="EMBL" id="CAG8828717.1"/>
    </source>
</evidence>
<dbReference type="AlphaFoldDB" id="A0A9N9PHR7"/>
<name>A0A9N9PHR7_9GLOM</name>
<evidence type="ECO:0000313" key="4">
    <source>
        <dbReference type="Proteomes" id="UP000789405"/>
    </source>
</evidence>
<feature type="non-terminal residue" evidence="3">
    <location>
        <position position="130"/>
    </location>
</feature>
<dbReference type="EMBL" id="CAJVPY010071863">
    <property type="protein sequence ID" value="CAG8828717.1"/>
    <property type="molecule type" value="Genomic_DNA"/>
</dbReference>
<dbReference type="OrthoDB" id="2436429at2759"/>
<evidence type="ECO:0000259" key="2">
    <source>
        <dbReference type="Pfam" id="PF25431"/>
    </source>
</evidence>
<protein>
    <submittedName>
        <fullName evidence="3">10299_t:CDS:1</fullName>
    </submittedName>
</protein>
<feature type="domain" description="C17orf113 probable zinc finger" evidence="2">
    <location>
        <begin position="53"/>
        <end position="108"/>
    </location>
</feature>
<comment type="caution">
    <text evidence="3">The sequence shown here is derived from an EMBL/GenBank/DDBJ whole genome shotgun (WGS) entry which is preliminary data.</text>
</comment>
<reference evidence="3" key="1">
    <citation type="submission" date="2021-06" db="EMBL/GenBank/DDBJ databases">
        <authorList>
            <person name="Kallberg Y."/>
            <person name="Tangrot J."/>
            <person name="Rosling A."/>
        </authorList>
    </citation>
    <scope>NUCLEOTIDE SEQUENCE</scope>
    <source>
        <strain evidence="3">MA453B</strain>
    </source>
</reference>
<dbReference type="InterPro" id="IPR057456">
    <property type="entry name" value="Znf_C17orf113"/>
</dbReference>
<gene>
    <name evidence="3" type="ORF">DERYTH_LOCUS28540</name>
</gene>
<evidence type="ECO:0000256" key="1">
    <source>
        <dbReference type="SAM" id="MobiDB-lite"/>
    </source>
</evidence>
<proteinExistence type="predicted"/>
<sequence length="130" mass="14878">SVASNMSNKKTKSVNINPVSIAAQLKKGSNNDVDDESSRTDEDINNPCQLKIYPWVYRGEGLLKKFMFCHWCKDAGKNKNFTKGCEYFKKQYLDWHVNINDHQMVCAAQMQSQVNLHSSFAIQAETNQIK</sequence>
<dbReference type="Proteomes" id="UP000789405">
    <property type="component" value="Unassembled WGS sequence"/>
</dbReference>
<accession>A0A9N9PHR7</accession>